<evidence type="ECO:0000313" key="2">
    <source>
        <dbReference type="EMBL" id="MFC3762716.1"/>
    </source>
</evidence>
<dbReference type="SUPFAM" id="SSF54593">
    <property type="entry name" value="Glyoxalase/Bleomycin resistance protein/Dihydroxybiphenyl dioxygenase"/>
    <property type="match status" value="1"/>
</dbReference>
<evidence type="ECO:0000259" key="1">
    <source>
        <dbReference type="PROSITE" id="PS51819"/>
    </source>
</evidence>
<dbReference type="Gene3D" id="3.30.720.120">
    <property type="match status" value="1"/>
</dbReference>
<dbReference type="PROSITE" id="PS51819">
    <property type="entry name" value="VOC"/>
    <property type="match status" value="1"/>
</dbReference>
<dbReference type="Pfam" id="PF00903">
    <property type="entry name" value="Glyoxalase"/>
    <property type="match status" value="1"/>
</dbReference>
<feature type="domain" description="VOC" evidence="1">
    <location>
        <begin position="3"/>
        <end position="122"/>
    </location>
</feature>
<reference evidence="3" key="1">
    <citation type="journal article" date="2019" name="Int. J. Syst. Evol. Microbiol.">
        <title>The Global Catalogue of Microorganisms (GCM) 10K type strain sequencing project: providing services to taxonomists for standard genome sequencing and annotation.</title>
        <authorList>
            <consortium name="The Broad Institute Genomics Platform"/>
            <consortium name="The Broad Institute Genome Sequencing Center for Infectious Disease"/>
            <person name="Wu L."/>
            <person name="Ma J."/>
        </authorList>
    </citation>
    <scope>NUCLEOTIDE SEQUENCE [LARGE SCALE GENOMIC DNA]</scope>
    <source>
        <strain evidence="3">CGMCC 4.7241</strain>
    </source>
</reference>
<dbReference type="RefSeq" id="WP_205122718.1">
    <property type="nucleotide sequence ID" value="NZ_JAFBCM010000001.1"/>
</dbReference>
<gene>
    <name evidence="2" type="ORF">ACFOUW_17875</name>
</gene>
<dbReference type="InterPro" id="IPR004360">
    <property type="entry name" value="Glyas_Fos-R_dOase_dom"/>
</dbReference>
<name>A0ABV7YBM1_9ACTN</name>
<dbReference type="EMBL" id="JBHRZH010000016">
    <property type="protein sequence ID" value="MFC3762716.1"/>
    <property type="molecule type" value="Genomic_DNA"/>
</dbReference>
<accession>A0ABV7YBM1</accession>
<keyword evidence="3" id="KW-1185">Reference proteome</keyword>
<dbReference type="PANTHER" id="PTHR33993">
    <property type="entry name" value="GLYOXALASE-RELATED"/>
    <property type="match status" value="1"/>
</dbReference>
<comment type="caution">
    <text evidence="2">The sequence shown here is derived from an EMBL/GenBank/DDBJ whole genome shotgun (WGS) entry which is preliminary data.</text>
</comment>
<dbReference type="InterPro" id="IPR052164">
    <property type="entry name" value="Anthracycline_SecMetBiosynth"/>
</dbReference>
<dbReference type="Proteomes" id="UP001595699">
    <property type="component" value="Unassembled WGS sequence"/>
</dbReference>
<dbReference type="Gene3D" id="3.30.720.110">
    <property type="match status" value="1"/>
</dbReference>
<evidence type="ECO:0000313" key="3">
    <source>
        <dbReference type="Proteomes" id="UP001595699"/>
    </source>
</evidence>
<dbReference type="PANTHER" id="PTHR33993:SF14">
    <property type="entry name" value="GB|AAF24581.1"/>
    <property type="match status" value="1"/>
</dbReference>
<dbReference type="InterPro" id="IPR029068">
    <property type="entry name" value="Glyas_Bleomycin-R_OHBP_Dase"/>
</dbReference>
<sequence>MITGLFPVLCSTDVAASRAFYAEYFGFQAIFDAEWYVQLEAPDGAKPQLGIVARDHGSVPAAHRRDPAGVLISLEVDDVDVLYSRLVADGVEVALPLRDEAFGQRHFIVVEPSGAMVDVIKPIPPTGEFVALDEAATSP</sequence>
<dbReference type="InterPro" id="IPR037523">
    <property type="entry name" value="VOC_core"/>
</dbReference>
<organism evidence="2 3">
    <name type="scientific">Tenggerimyces flavus</name>
    <dbReference type="NCBI Taxonomy" id="1708749"/>
    <lineage>
        <taxon>Bacteria</taxon>
        <taxon>Bacillati</taxon>
        <taxon>Actinomycetota</taxon>
        <taxon>Actinomycetes</taxon>
        <taxon>Propionibacteriales</taxon>
        <taxon>Nocardioidaceae</taxon>
        <taxon>Tenggerimyces</taxon>
    </lineage>
</organism>
<protein>
    <submittedName>
        <fullName evidence="2">VOC family protein</fullName>
    </submittedName>
</protein>
<proteinExistence type="predicted"/>